<proteinExistence type="predicted"/>
<protein>
    <submittedName>
        <fullName evidence="1">Uncharacterized protein</fullName>
    </submittedName>
</protein>
<comment type="caution">
    <text evidence="1">The sequence shown here is derived from an EMBL/GenBank/DDBJ whole genome shotgun (WGS) entry which is preliminary data.</text>
</comment>
<name>A0ABQ0Q6J1_9PROT</name>
<dbReference type="EMBL" id="BAPV01000061">
    <property type="protein sequence ID" value="GBQ93674.1"/>
    <property type="molecule type" value="Genomic_DNA"/>
</dbReference>
<evidence type="ECO:0000313" key="1">
    <source>
        <dbReference type="EMBL" id="GBQ93674.1"/>
    </source>
</evidence>
<organism evidence="1 2">
    <name type="scientific">Asaia krungthepensis NRIC 0535</name>
    <dbReference type="NCBI Taxonomy" id="1307925"/>
    <lineage>
        <taxon>Bacteria</taxon>
        <taxon>Pseudomonadati</taxon>
        <taxon>Pseudomonadota</taxon>
        <taxon>Alphaproteobacteria</taxon>
        <taxon>Acetobacterales</taxon>
        <taxon>Acetobacteraceae</taxon>
        <taxon>Asaia</taxon>
    </lineage>
</organism>
<keyword evidence="2" id="KW-1185">Reference proteome</keyword>
<reference evidence="1" key="1">
    <citation type="submission" date="2013-04" db="EMBL/GenBank/DDBJ databases">
        <title>The genome sequencing project of 58 acetic acid bacteria.</title>
        <authorList>
            <person name="Okamoto-Kainuma A."/>
            <person name="Ishikawa M."/>
            <person name="Umino S."/>
            <person name="Koizumi Y."/>
            <person name="Shiwa Y."/>
            <person name="Yoshikawa H."/>
            <person name="Matsutani M."/>
            <person name="Matsushita K."/>
        </authorList>
    </citation>
    <scope>NUCLEOTIDE SEQUENCE</scope>
    <source>
        <strain evidence="1">NRIC 0535</strain>
    </source>
</reference>
<evidence type="ECO:0000313" key="2">
    <source>
        <dbReference type="Proteomes" id="UP001062776"/>
    </source>
</evidence>
<sequence>MLPEIEPFETLPPGNCVQATLTSAAAAQKREPGIALPQETTMPPFPREALRASCKLPIQYEPAPDAGAEDDSENMIMPRRGACASLCQSKAVSVISNANRPTETSTEEGREVCSIEAWNICGMAFPGFRILQACQSNVERKFRHPQTLNQGNDSVRELREGVAWRCCLDPIEDEAMISYVGETHRRPADIGAKTIAWQDTDLRLFL</sequence>
<gene>
    <name evidence="1" type="ORF">AA0535_2906</name>
</gene>
<accession>A0ABQ0Q6J1</accession>
<dbReference type="Proteomes" id="UP001062776">
    <property type="component" value="Unassembled WGS sequence"/>
</dbReference>